<evidence type="ECO:0000256" key="3">
    <source>
        <dbReference type="ARBA" id="ARBA00023163"/>
    </source>
</evidence>
<dbReference type="Proteomes" id="UP000658127">
    <property type="component" value="Unassembled WGS sequence"/>
</dbReference>
<comment type="caution">
    <text evidence="6">The sequence shown here is derived from an EMBL/GenBank/DDBJ whole genome shotgun (WGS) entry which is preliminary data.</text>
</comment>
<name>A0ABQ2KCZ1_9NOCA</name>
<keyword evidence="7" id="KW-1185">Reference proteome</keyword>
<proteinExistence type="predicted"/>
<dbReference type="RefSeq" id="WP_189027061.1">
    <property type="nucleotide sequence ID" value="NZ_BMNE01000002.1"/>
</dbReference>
<keyword evidence="3" id="KW-0804">Transcription</keyword>
<organism evidence="6 7">
    <name type="scientific">Nocardia rhizosphaerihabitans</name>
    <dbReference type="NCBI Taxonomy" id="1691570"/>
    <lineage>
        <taxon>Bacteria</taxon>
        <taxon>Bacillati</taxon>
        <taxon>Actinomycetota</taxon>
        <taxon>Actinomycetes</taxon>
        <taxon>Mycobacteriales</taxon>
        <taxon>Nocardiaceae</taxon>
        <taxon>Nocardia</taxon>
    </lineage>
</organism>
<dbReference type="SUPFAM" id="SSF46689">
    <property type="entry name" value="Homeodomain-like"/>
    <property type="match status" value="1"/>
</dbReference>
<evidence type="ECO:0000313" key="7">
    <source>
        <dbReference type="Proteomes" id="UP000658127"/>
    </source>
</evidence>
<evidence type="ECO:0000259" key="5">
    <source>
        <dbReference type="PROSITE" id="PS50977"/>
    </source>
</evidence>
<gene>
    <name evidence="6" type="ORF">GCM10011610_24260</name>
</gene>
<feature type="domain" description="HTH tetR-type" evidence="5">
    <location>
        <begin position="19"/>
        <end position="79"/>
    </location>
</feature>
<reference evidence="7" key="1">
    <citation type="journal article" date="2019" name="Int. J. Syst. Evol. Microbiol.">
        <title>The Global Catalogue of Microorganisms (GCM) 10K type strain sequencing project: providing services to taxonomists for standard genome sequencing and annotation.</title>
        <authorList>
            <consortium name="The Broad Institute Genomics Platform"/>
            <consortium name="The Broad Institute Genome Sequencing Center for Infectious Disease"/>
            <person name="Wu L."/>
            <person name="Ma J."/>
        </authorList>
    </citation>
    <scope>NUCLEOTIDE SEQUENCE [LARGE SCALE GENOMIC DNA]</scope>
    <source>
        <strain evidence="7">CGMCC 4.7329</strain>
    </source>
</reference>
<dbReference type="Pfam" id="PF00440">
    <property type="entry name" value="TetR_N"/>
    <property type="match status" value="1"/>
</dbReference>
<keyword evidence="2 4" id="KW-0238">DNA-binding</keyword>
<dbReference type="PANTHER" id="PTHR30055:SF234">
    <property type="entry name" value="HTH-TYPE TRANSCRIPTIONAL REGULATOR BETI"/>
    <property type="match status" value="1"/>
</dbReference>
<evidence type="ECO:0000256" key="4">
    <source>
        <dbReference type="PROSITE-ProRule" id="PRU00335"/>
    </source>
</evidence>
<dbReference type="PANTHER" id="PTHR30055">
    <property type="entry name" value="HTH-TYPE TRANSCRIPTIONAL REGULATOR RUTR"/>
    <property type="match status" value="1"/>
</dbReference>
<dbReference type="InterPro" id="IPR050109">
    <property type="entry name" value="HTH-type_TetR-like_transc_reg"/>
</dbReference>
<dbReference type="PROSITE" id="PS50977">
    <property type="entry name" value="HTH_TETR_2"/>
    <property type="match status" value="1"/>
</dbReference>
<protein>
    <submittedName>
        <fullName evidence="6">DNA-binding protein</fullName>
    </submittedName>
</protein>
<evidence type="ECO:0000256" key="1">
    <source>
        <dbReference type="ARBA" id="ARBA00023015"/>
    </source>
</evidence>
<evidence type="ECO:0000256" key="2">
    <source>
        <dbReference type="ARBA" id="ARBA00023125"/>
    </source>
</evidence>
<dbReference type="Gene3D" id="1.10.357.10">
    <property type="entry name" value="Tetracycline Repressor, domain 2"/>
    <property type="match status" value="1"/>
</dbReference>
<evidence type="ECO:0000313" key="6">
    <source>
        <dbReference type="EMBL" id="GGN77631.1"/>
    </source>
</evidence>
<dbReference type="InterPro" id="IPR001647">
    <property type="entry name" value="HTH_TetR"/>
</dbReference>
<dbReference type="InterPro" id="IPR009057">
    <property type="entry name" value="Homeodomain-like_sf"/>
</dbReference>
<sequence>MSASVSRRYDSSLRQDMAARTRQAVFEVAGRFFVERGWDGTSMRDIAQAAGCSVETIYSRIGNKAALLKAVLDRAVVGDDAVLSPADRPWFDIESGRPLSERAAELAAVAASIYRRTAHLRRALDIAAEGHAELRELDTKCRADERISRTALVSAAAGRPLTEIEADGIQGIFSNEMYLLLTDRSGWTHEQYQDWAAAMVIRLLDLDEERAHDHRP</sequence>
<dbReference type="GO" id="GO:0003677">
    <property type="term" value="F:DNA binding"/>
    <property type="evidence" value="ECO:0007669"/>
    <property type="project" value="UniProtKB-KW"/>
</dbReference>
<feature type="DNA-binding region" description="H-T-H motif" evidence="4">
    <location>
        <begin position="42"/>
        <end position="61"/>
    </location>
</feature>
<accession>A0ABQ2KCZ1</accession>
<dbReference type="EMBL" id="BMNE01000002">
    <property type="protein sequence ID" value="GGN77631.1"/>
    <property type="molecule type" value="Genomic_DNA"/>
</dbReference>
<keyword evidence="1" id="KW-0805">Transcription regulation</keyword>